<comment type="similarity">
    <text evidence="1 3">Belongs to the class-III pyridoxal-phosphate-dependent aminotransferase family.</text>
</comment>
<name>A0ABS6YF82_9ACTN</name>
<accession>A0ABS6YF82</accession>
<keyword evidence="6" id="KW-1185">Reference proteome</keyword>
<evidence type="ECO:0000256" key="4">
    <source>
        <dbReference type="SAM" id="MobiDB-lite"/>
    </source>
</evidence>
<dbReference type="PROSITE" id="PS00600">
    <property type="entry name" value="AA_TRANSFER_CLASS_3"/>
    <property type="match status" value="1"/>
</dbReference>
<gene>
    <name evidence="5" type="ORF">GKQ77_00440</name>
</gene>
<dbReference type="InterPro" id="IPR015422">
    <property type="entry name" value="PyrdxlP-dep_Trfase_small"/>
</dbReference>
<dbReference type="SUPFAM" id="SSF53383">
    <property type="entry name" value="PLP-dependent transferases"/>
    <property type="match status" value="1"/>
</dbReference>
<dbReference type="Pfam" id="PF00202">
    <property type="entry name" value="Aminotran_3"/>
    <property type="match status" value="1"/>
</dbReference>
<sequence length="522" mass="55691">MRSPRSPGRSPPLISATRSRTAGCTATRPACSGSAPADTGVRSPHRTSHVSSKDSKDSRDSTEPARLQQRKGPIVIDPADYALWNSGVPRPYLKALSRDDLLTEGDGVRVRDAGGRWYLDGRSGLWNVTLGYGNTRVKEAIKQQLDWLPFANSYGYGRPAQVTLDCAEALVGHLPEGINHVRFASNGAQAVEMALQLSRFLRLRAGQPERMAVFAMWDGFHGQGPGAGMVTGVPYLHHQTGPMLPEVHHAPGPFSAGATEGVSDMERLITEFGPERVTAVIVEPVVGEGGHILSPEYLGSLGRFCRQHDIHLIFDEVVTGMGRVGDFTRAGQLPDVSPDIITLGKGITSGYVPMAAVAIHDRLYDQLHERTTGDTALSVGSTNDGHAVAAAAALAVIGALTEDGVLENVRRREADLLSALGKLQAQHPELRAFRALGLFCGLELGEPGGPAWSPGKVNQLRMTLESRGVLSSSLRVVPNLMLMPPLVITEDDVAEIAEALDGALTDVKAGRLPESGFAKAMG</sequence>
<evidence type="ECO:0000313" key="5">
    <source>
        <dbReference type="EMBL" id="MBW5420053.1"/>
    </source>
</evidence>
<proteinExistence type="inferred from homology"/>
<evidence type="ECO:0000256" key="2">
    <source>
        <dbReference type="ARBA" id="ARBA00022898"/>
    </source>
</evidence>
<dbReference type="PANTHER" id="PTHR43094">
    <property type="entry name" value="AMINOTRANSFERASE"/>
    <property type="match status" value="1"/>
</dbReference>
<reference evidence="5 6" key="1">
    <citation type="submission" date="2019-11" db="EMBL/GenBank/DDBJ databases">
        <authorList>
            <person name="Ay H."/>
        </authorList>
    </citation>
    <scope>NUCLEOTIDE SEQUENCE [LARGE SCALE GENOMIC DNA]</scope>
    <source>
        <strain evidence="5 6">BG9H</strain>
    </source>
</reference>
<feature type="region of interest" description="Disordered" evidence="4">
    <location>
        <begin position="1"/>
        <end position="71"/>
    </location>
</feature>
<dbReference type="Gene3D" id="3.40.640.10">
    <property type="entry name" value="Type I PLP-dependent aspartate aminotransferase-like (Major domain)"/>
    <property type="match status" value="1"/>
</dbReference>
<dbReference type="GO" id="GO:0008483">
    <property type="term" value="F:transaminase activity"/>
    <property type="evidence" value="ECO:0007669"/>
    <property type="project" value="UniProtKB-KW"/>
</dbReference>
<dbReference type="InterPro" id="IPR049704">
    <property type="entry name" value="Aminotrans_3_PPA_site"/>
</dbReference>
<comment type="caution">
    <text evidence="5">The sequence shown here is derived from an EMBL/GenBank/DDBJ whole genome shotgun (WGS) entry which is preliminary data.</text>
</comment>
<dbReference type="CDD" id="cd00610">
    <property type="entry name" value="OAT_like"/>
    <property type="match status" value="1"/>
</dbReference>
<dbReference type="EMBL" id="WMBF01000002">
    <property type="protein sequence ID" value="MBW5420053.1"/>
    <property type="molecule type" value="Genomic_DNA"/>
</dbReference>
<evidence type="ECO:0000313" key="6">
    <source>
        <dbReference type="Proteomes" id="UP001197114"/>
    </source>
</evidence>
<evidence type="ECO:0000256" key="1">
    <source>
        <dbReference type="ARBA" id="ARBA00008954"/>
    </source>
</evidence>
<keyword evidence="5" id="KW-0808">Transferase</keyword>
<organism evidence="5 6">
    <name type="scientific">Streptomyces anatolicus</name>
    <dbReference type="NCBI Taxonomy" id="2675858"/>
    <lineage>
        <taxon>Bacteria</taxon>
        <taxon>Bacillati</taxon>
        <taxon>Actinomycetota</taxon>
        <taxon>Actinomycetes</taxon>
        <taxon>Kitasatosporales</taxon>
        <taxon>Streptomycetaceae</taxon>
        <taxon>Streptomyces</taxon>
    </lineage>
</organism>
<dbReference type="Gene3D" id="3.90.1150.10">
    <property type="entry name" value="Aspartate Aminotransferase, domain 1"/>
    <property type="match status" value="1"/>
</dbReference>
<evidence type="ECO:0000256" key="3">
    <source>
        <dbReference type="RuleBase" id="RU003560"/>
    </source>
</evidence>
<feature type="compositionally biased region" description="Low complexity" evidence="4">
    <location>
        <begin position="1"/>
        <end position="12"/>
    </location>
</feature>
<keyword evidence="2 3" id="KW-0663">Pyridoxal phosphate</keyword>
<keyword evidence="5" id="KW-0032">Aminotransferase</keyword>
<protein>
    <submittedName>
        <fullName evidence="5">Aminotransferase class III-fold pyridoxal phosphate-dependent enzyme</fullName>
    </submittedName>
</protein>
<dbReference type="InterPro" id="IPR015421">
    <property type="entry name" value="PyrdxlP-dep_Trfase_major"/>
</dbReference>
<dbReference type="Proteomes" id="UP001197114">
    <property type="component" value="Unassembled WGS sequence"/>
</dbReference>
<dbReference type="InterPro" id="IPR015424">
    <property type="entry name" value="PyrdxlP-dep_Trfase"/>
</dbReference>
<feature type="compositionally biased region" description="Basic and acidic residues" evidence="4">
    <location>
        <begin position="51"/>
        <end position="63"/>
    </location>
</feature>
<dbReference type="PANTHER" id="PTHR43094:SF1">
    <property type="entry name" value="AMINOTRANSFERASE CLASS-III"/>
    <property type="match status" value="1"/>
</dbReference>
<dbReference type="InterPro" id="IPR005814">
    <property type="entry name" value="Aminotrans_3"/>
</dbReference>